<dbReference type="AlphaFoldDB" id="A0AAE0LAD8"/>
<gene>
    <name evidence="1" type="ORF">CYMTET_14438</name>
</gene>
<dbReference type="Proteomes" id="UP001190700">
    <property type="component" value="Unassembled WGS sequence"/>
</dbReference>
<evidence type="ECO:0000313" key="2">
    <source>
        <dbReference type="Proteomes" id="UP001190700"/>
    </source>
</evidence>
<dbReference type="EMBL" id="LGRX02006048">
    <property type="protein sequence ID" value="KAK3277565.1"/>
    <property type="molecule type" value="Genomic_DNA"/>
</dbReference>
<comment type="caution">
    <text evidence="1">The sequence shown here is derived from an EMBL/GenBank/DDBJ whole genome shotgun (WGS) entry which is preliminary data.</text>
</comment>
<reference evidence="1 2" key="1">
    <citation type="journal article" date="2015" name="Genome Biol. Evol.">
        <title>Comparative Genomics of a Bacterivorous Green Alga Reveals Evolutionary Causalities and Consequences of Phago-Mixotrophic Mode of Nutrition.</title>
        <authorList>
            <person name="Burns J.A."/>
            <person name="Paasch A."/>
            <person name="Narechania A."/>
            <person name="Kim E."/>
        </authorList>
    </citation>
    <scope>NUCLEOTIDE SEQUENCE [LARGE SCALE GENOMIC DNA]</scope>
    <source>
        <strain evidence="1 2">PLY_AMNH</strain>
    </source>
</reference>
<keyword evidence="2" id="KW-1185">Reference proteome</keyword>
<proteinExistence type="predicted"/>
<sequence length="143" mass="15384">MDKIEAFIKTQRLGGGKRQPADSTATYCQPVEECTPEEVHTLALCQVFHTAAEDGASAYAAAAELHGTPAVVRAGAAAGGVDISAYGFSTEVSGASSDDDIDVHEELRDLRQQIGGGDLVCGFTLTWWQYLQFFDCYKLFKTV</sequence>
<evidence type="ECO:0000313" key="1">
    <source>
        <dbReference type="EMBL" id="KAK3277565.1"/>
    </source>
</evidence>
<organism evidence="1 2">
    <name type="scientific">Cymbomonas tetramitiformis</name>
    <dbReference type="NCBI Taxonomy" id="36881"/>
    <lineage>
        <taxon>Eukaryota</taxon>
        <taxon>Viridiplantae</taxon>
        <taxon>Chlorophyta</taxon>
        <taxon>Pyramimonadophyceae</taxon>
        <taxon>Pyramimonadales</taxon>
        <taxon>Pyramimonadaceae</taxon>
        <taxon>Cymbomonas</taxon>
    </lineage>
</organism>
<accession>A0AAE0LAD8</accession>
<name>A0AAE0LAD8_9CHLO</name>
<protein>
    <submittedName>
        <fullName evidence="1">Uncharacterized protein</fullName>
    </submittedName>
</protein>